<evidence type="ECO:0000313" key="7">
    <source>
        <dbReference type="EMBL" id="CAD7277936.1"/>
    </source>
</evidence>
<keyword evidence="8" id="KW-1185">Reference proteome</keyword>
<comment type="similarity">
    <text evidence="2 6">Belongs to the SURF1 family.</text>
</comment>
<keyword evidence="5 6" id="KW-0472">Membrane</keyword>
<comment type="subcellular location">
    <subcellularLocation>
        <location evidence="1">Membrane</location>
    </subcellularLocation>
    <subcellularLocation>
        <location evidence="6">Mitochondrion inner membrane</location>
        <topology evidence="6">Multi-pass membrane protein</topology>
    </subcellularLocation>
</comment>
<dbReference type="PANTHER" id="PTHR23427">
    <property type="entry name" value="SURFEIT LOCUS PROTEIN"/>
    <property type="match status" value="1"/>
</dbReference>
<dbReference type="InterPro" id="IPR002994">
    <property type="entry name" value="Surf1/Shy1"/>
</dbReference>
<name>A0A7R9BQ43_9CRUS</name>
<evidence type="ECO:0000256" key="4">
    <source>
        <dbReference type="ARBA" id="ARBA00022989"/>
    </source>
</evidence>
<sequence>MFCVCRMSGVTAIVGRITLGATKRLPNVRNAGGNASDSAKLLFERRRARISAYGYSLLVIPAATFALGCWQVKRRRWKLDLIKELEEKTGATPILLPDSFEPETFADLEYRPVTVRGEFLHSQEMYLSPRSLVTNEKNPKGGGIISDPSRSGSWVVTPFKLSERDMTILVNRGFVPRSKTKPEARPVGQVEGPVTLTGIFRLDEPRANFQWKNQAEGVNWNYRDVTAMAAKVGAVPIFLDADAASTVPGGPVGGQTRVTLRNEHLSYIITWFGLSASTSFLWYAKFIKRMPVF</sequence>
<evidence type="ECO:0000313" key="8">
    <source>
        <dbReference type="Proteomes" id="UP000678499"/>
    </source>
</evidence>
<evidence type="ECO:0000256" key="1">
    <source>
        <dbReference type="ARBA" id="ARBA00004370"/>
    </source>
</evidence>
<dbReference type="InterPro" id="IPR045214">
    <property type="entry name" value="Surf1/Surf4"/>
</dbReference>
<protein>
    <recommendedName>
        <fullName evidence="6">SURF1-like protein</fullName>
    </recommendedName>
</protein>
<dbReference type="GO" id="GO:0033617">
    <property type="term" value="P:mitochondrial respiratory chain complex IV assembly"/>
    <property type="evidence" value="ECO:0007669"/>
    <property type="project" value="TreeGrafter"/>
</dbReference>
<proteinExistence type="inferred from homology"/>
<dbReference type="Pfam" id="PF02104">
    <property type="entry name" value="SURF1"/>
    <property type="match status" value="1"/>
</dbReference>
<dbReference type="EMBL" id="CAJPEX010001066">
    <property type="protein sequence ID" value="CAG0918088.1"/>
    <property type="molecule type" value="Genomic_DNA"/>
</dbReference>
<keyword evidence="4 6" id="KW-1133">Transmembrane helix</keyword>
<evidence type="ECO:0000256" key="6">
    <source>
        <dbReference type="RuleBase" id="RU363076"/>
    </source>
</evidence>
<accession>A0A7R9BQ43</accession>
<evidence type="ECO:0000256" key="2">
    <source>
        <dbReference type="ARBA" id="ARBA00007165"/>
    </source>
</evidence>
<keyword evidence="6" id="KW-0496">Mitochondrion</keyword>
<evidence type="ECO:0000256" key="3">
    <source>
        <dbReference type="ARBA" id="ARBA00022692"/>
    </source>
</evidence>
<dbReference type="EMBL" id="OA883103">
    <property type="protein sequence ID" value="CAD7277936.1"/>
    <property type="molecule type" value="Genomic_DNA"/>
</dbReference>
<dbReference type="Proteomes" id="UP000678499">
    <property type="component" value="Unassembled WGS sequence"/>
</dbReference>
<keyword evidence="6" id="KW-0999">Mitochondrion inner membrane</keyword>
<organism evidence="7">
    <name type="scientific">Notodromas monacha</name>
    <dbReference type="NCBI Taxonomy" id="399045"/>
    <lineage>
        <taxon>Eukaryota</taxon>
        <taxon>Metazoa</taxon>
        <taxon>Ecdysozoa</taxon>
        <taxon>Arthropoda</taxon>
        <taxon>Crustacea</taxon>
        <taxon>Oligostraca</taxon>
        <taxon>Ostracoda</taxon>
        <taxon>Podocopa</taxon>
        <taxon>Podocopida</taxon>
        <taxon>Cypridocopina</taxon>
        <taxon>Cypridoidea</taxon>
        <taxon>Cyprididae</taxon>
        <taxon>Notodromas</taxon>
    </lineage>
</organism>
<dbReference type="PROSITE" id="PS50895">
    <property type="entry name" value="SURF1"/>
    <property type="match status" value="1"/>
</dbReference>
<dbReference type="GO" id="GO:0005743">
    <property type="term" value="C:mitochondrial inner membrane"/>
    <property type="evidence" value="ECO:0007669"/>
    <property type="project" value="UniProtKB-SubCell"/>
</dbReference>
<reference evidence="7" key="1">
    <citation type="submission" date="2020-11" db="EMBL/GenBank/DDBJ databases">
        <authorList>
            <person name="Tran Van P."/>
        </authorList>
    </citation>
    <scope>NUCLEOTIDE SEQUENCE</scope>
</reference>
<dbReference type="AlphaFoldDB" id="A0A7R9BQ43"/>
<gene>
    <name evidence="7" type="ORF">NMOB1V02_LOCUS5654</name>
</gene>
<comment type="function">
    <text evidence="6">Probably involved in the biogenesis of the COX complex.</text>
</comment>
<feature type="transmembrane region" description="Helical" evidence="6">
    <location>
        <begin position="265"/>
        <end position="284"/>
    </location>
</feature>
<dbReference type="PANTHER" id="PTHR23427:SF2">
    <property type="entry name" value="SURFEIT LOCUS PROTEIN 1"/>
    <property type="match status" value="1"/>
</dbReference>
<feature type="transmembrane region" description="Helical" evidence="6">
    <location>
        <begin position="50"/>
        <end position="70"/>
    </location>
</feature>
<keyword evidence="3 6" id="KW-0812">Transmembrane</keyword>
<evidence type="ECO:0000256" key="5">
    <source>
        <dbReference type="ARBA" id="ARBA00023136"/>
    </source>
</evidence>
<dbReference type="CDD" id="cd06662">
    <property type="entry name" value="SURF1"/>
    <property type="match status" value="1"/>
</dbReference>
<dbReference type="OrthoDB" id="6138663at2759"/>